<evidence type="ECO:0000313" key="1">
    <source>
        <dbReference type="EMBL" id="MCM4080719.1"/>
    </source>
</evidence>
<gene>
    <name evidence="1" type="ORF">LXN57_24375</name>
</gene>
<protein>
    <recommendedName>
        <fullName evidence="3">PASTA domain-containing protein</fullName>
    </recommendedName>
</protein>
<evidence type="ECO:0000313" key="2">
    <source>
        <dbReference type="Proteomes" id="UP001523216"/>
    </source>
</evidence>
<reference evidence="1 2" key="1">
    <citation type="submission" date="2022-06" db="EMBL/GenBank/DDBJ databases">
        <title>Actinoplanes abujensis sp. nov., isolated from Nigerian arid soil.</title>
        <authorList>
            <person name="Ding P."/>
        </authorList>
    </citation>
    <scope>NUCLEOTIDE SEQUENCE [LARGE SCALE GENOMIC DNA]</scope>
    <source>
        <strain evidence="2">TRM88002</strain>
    </source>
</reference>
<sequence>MTVADSQGEEVGRVTVVQMPDTDVRPEVAAGVAERLMATGYLRIDGTGFLSNDVYASGDQIAGSVAGAPATVTLNVPRSELFRPGS</sequence>
<organism evidence="1 2">
    <name type="scientific">Paractinoplanes hotanensis</name>
    <dbReference type="NCBI Taxonomy" id="2906497"/>
    <lineage>
        <taxon>Bacteria</taxon>
        <taxon>Bacillati</taxon>
        <taxon>Actinomycetota</taxon>
        <taxon>Actinomycetes</taxon>
        <taxon>Micromonosporales</taxon>
        <taxon>Micromonosporaceae</taxon>
        <taxon>Paractinoplanes</taxon>
    </lineage>
</organism>
<keyword evidence="2" id="KW-1185">Reference proteome</keyword>
<comment type="caution">
    <text evidence="1">The sequence shown here is derived from an EMBL/GenBank/DDBJ whole genome shotgun (WGS) entry which is preliminary data.</text>
</comment>
<evidence type="ECO:0008006" key="3">
    <source>
        <dbReference type="Google" id="ProtNLM"/>
    </source>
</evidence>
<name>A0ABT0Y5X2_9ACTN</name>
<proteinExistence type="predicted"/>
<dbReference type="Proteomes" id="UP001523216">
    <property type="component" value="Unassembled WGS sequence"/>
</dbReference>
<accession>A0ABT0Y5X2</accession>
<dbReference type="EMBL" id="JAMQOL010000034">
    <property type="protein sequence ID" value="MCM4080719.1"/>
    <property type="molecule type" value="Genomic_DNA"/>
</dbReference>
<dbReference type="RefSeq" id="WP_251800498.1">
    <property type="nucleotide sequence ID" value="NZ_JAMQOL010000034.1"/>
</dbReference>